<dbReference type="NCBIfam" id="TIGR01352">
    <property type="entry name" value="tonB_Cterm"/>
    <property type="match status" value="1"/>
</dbReference>
<dbReference type="EMBL" id="CP032382">
    <property type="protein sequence ID" value="AYB33776.1"/>
    <property type="molecule type" value="Genomic_DNA"/>
</dbReference>
<evidence type="ECO:0000256" key="3">
    <source>
        <dbReference type="ARBA" id="ARBA00022448"/>
    </source>
</evidence>
<dbReference type="AlphaFoldDB" id="A0A385STB6"/>
<evidence type="ECO:0000256" key="2">
    <source>
        <dbReference type="ARBA" id="ARBA00006555"/>
    </source>
</evidence>
<dbReference type="Pfam" id="PF07661">
    <property type="entry name" value="MORN_2"/>
    <property type="match status" value="2"/>
</dbReference>
<dbReference type="InterPro" id="IPR006260">
    <property type="entry name" value="TonB/TolA_C"/>
</dbReference>
<evidence type="ECO:0000256" key="6">
    <source>
        <dbReference type="ARBA" id="ARBA00022692"/>
    </source>
</evidence>
<dbReference type="InterPro" id="IPR051045">
    <property type="entry name" value="TonB-dependent_transducer"/>
</dbReference>
<accession>A0A385STB6</accession>
<evidence type="ECO:0000256" key="9">
    <source>
        <dbReference type="ARBA" id="ARBA00023136"/>
    </source>
</evidence>
<keyword evidence="8" id="KW-1133">Transmembrane helix</keyword>
<protein>
    <submittedName>
        <fullName evidence="12">TonB family protein</fullName>
    </submittedName>
</protein>
<dbReference type="KEGG" id="chk:D4L85_25755"/>
<dbReference type="PANTHER" id="PTHR33446">
    <property type="entry name" value="PROTEIN TONB-RELATED"/>
    <property type="match status" value="1"/>
</dbReference>
<dbReference type="Proteomes" id="UP000266183">
    <property type="component" value="Chromosome"/>
</dbReference>
<dbReference type="Gene3D" id="2.20.110.10">
    <property type="entry name" value="Histone H3 K4-specific methyltransferase SET7/9 N-terminal domain"/>
    <property type="match status" value="1"/>
</dbReference>
<dbReference type="InterPro" id="IPR011652">
    <property type="entry name" value="MORN_2"/>
</dbReference>
<keyword evidence="4" id="KW-1003">Cell membrane</keyword>
<dbReference type="GO" id="GO:0031992">
    <property type="term" value="F:energy transducer activity"/>
    <property type="evidence" value="ECO:0007669"/>
    <property type="project" value="TreeGrafter"/>
</dbReference>
<keyword evidence="6" id="KW-0812">Transmembrane</keyword>
<keyword evidence="9" id="KW-0472">Membrane</keyword>
<dbReference type="GO" id="GO:0015031">
    <property type="term" value="P:protein transport"/>
    <property type="evidence" value="ECO:0007669"/>
    <property type="project" value="UniProtKB-KW"/>
</dbReference>
<evidence type="ECO:0000256" key="4">
    <source>
        <dbReference type="ARBA" id="ARBA00022475"/>
    </source>
</evidence>
<proteinExistence type="inferred from homology"/>
<dbReference type="InterPro" id="IPR037682">
    <property type="entry name" value="TonB_C"/>
</dbReference>
<dbReference type="PROSITE" id="PS52015">
    <property type="entry name" value="TONB_CTD"/>
    <property type="match status" value="1"/>
</dbReference>
<dbReference type="Pfam" id="PF03544">
    <property type="entry name" value="TonB_C"/>
    <property type="match status" value="1"/>
</dbReference>
<name>A0A385STB6_9BACT</name>
<keyword evidence="13" id="KW-1185">Reference proteome</keyword>
<evidence type="ECO:0000256" key="1">
    <source>
        <dbReference type="ARBA" id="ARBA00004383"/>
    </source>
</evidence>
<comment type="subcellular location">
    <subcellularLocation>
        <location evidence="1">Cell inner membrane</location>
        <topology evidence="1">Single-pass membrane protein</topology>
        <orientation evidence="1">Periplasmic side</orientation>
    </subcellularLocation>
</comment>
<evidence type="ECO:0000256" key="7">
    <source>
        <dbReference type="ARBA" id="ARBA00022927"/>
    </source>
</evidence>
<reference evidence="13" key="1">
    <citation type="submission" date="2018-09" db="EMBL/GenBank/DDBJ databases">
        <title>Chryseolinea sp. KIS68-18 isolated from soil.</title>
        <authorList>
            <person name="Weon H.-Y."/>
            <person name="Kwon S.-W."/>
            <person name="Lee S.A."/>
        </authorList>
    </citation>
    <scope>NUCLEOTIDE SEQUENCE [LARGE SCALE GENOMIC DNA]</scope>
    <source>
        <strain evidence="13">KIS68-18</strain>
    </source>
</reference>
<dbReference type="Gene3D" id="3.30.1150.10">
    <property type="match status" value="1"/>
</dbReference>
<keyword evidence="3" id="KW-0813">Transport</keyword>
<keyword evidence="10" id="KW-0732">Signal</keyword>
<dbReference type="RefSeq" id="WP_119757005.1">
    <property type="nucleotide sequence ID" value="NZ_CP032382.1"/>
</dbReference>
<comment type="similarity">
    <text evidence="2">Belongs to the TonB family.</text>
</comment>
<feature type="chain" id="PRO_5017385993" evidence="10">
    <location>
        <begin position="20"/>
        <end position="287"/>
    </location>
</feature>
<evidence type="ECO:0000313" key="12">
    <source>
        <dbReference type="EMBL" id="AYB33776.1"/>
    </source>
</evidence>
<dbReference type="SUPFAM" id="SSF82185">
    <property type="entry name" value="Histone H3 K4-specific methyltransferase SET7/9 N-terminal domain"/>
    <property type="match status" value="1"/>
</dbReference>
<organism evidence="12 13">
    <name type="scientific">Chryseolinea soli</name>
    <dbReference type="NCBI Taxonomy" id="2321403"/>
    <lineage>
        <taxon>Bacteria</taxon>
        <taxon>Pseudomonadati</taxon>
        <taxon>Bacteroidota</taxon>
        <taxon>Cytophagia</taxon>
        <taxon>Cytophagales</taxon>
        <taxon>Fulvivirgaceae</taxon>
        <taxon>Chryseolinea</taxon>
    </lineage>
</organism>
<evidence type="ECO:0000259" key="11">
    <source>
        <dbReference type="PROSITE" id="PS52015"/>
    </source>
</evidence>
<dbReference type="GO" id="GO:0098797">
    <property type="term" value="C:plasma membrane protein complex"/>
    <property type="evidence" value="ECO:0007669"/>
    <property type="project" value="TreeGrafter"/>
</dbReference>
<keyword evidence="7" id="KW-0653">Protein transport</keyword>
<evidence type="ECO:0000256" key="8">
    <source>
        <dbReference type="ARBA" id="ARBA00022989"/>
    </source>
</evidence>
<dbReference type="OrthoDB" id="9812355at2"/>
<evidence type="ECO:0000256" key="10">
    <source>
        <dbReference type="SAM" id="SignalP"/>
    </source>
</evidence>
<feature type="signal peptide" evidence="10">
    <location>
        <begin position="1"/>
        <end position="19"/>
    </location>
</feature>
<dbReference type="PANTHER" id="PTHR33446:SF2">
    <property type="entry name" value="PROTEIN TONB"/>
    <property type="match status" value="1"/>
</dbReference>
<evidence type="ECO:0000256" key="5">
    <source>
        <dbReference type="ARBA" id="ARBA00022519"/>
    </source>
</evidence>
<dbReference type="GO" id="GO:0055085">
    <property type="term" value="P:transmembrane transport"/>
    <property type="evidence" value="ECO:0007669"/>
    <property type="project" value="InterPro"/>
</dbReference>
<gene>
    <name evidence="12" type="ORF">D4L85_25755</name>
</gene>
<keyword evidence="5" id="KW-0997">Cell inner membrane</keyword>
<dbReference type="SUPFAM" id="SSF74653">
    <property type="entry name" value="TolA/TonB C-terminal domain"/>
    <property type="match status" value="1"/>
</dbReference>
<feature type="domain" description="TonB C-terminal" evidence="11">
    <location>
        <begin position="197"/>
        <end position="287"/>
    </location>
</feature>
<sequence>MKFCFFLTIALLAASRVTAQSAEQITGYFNDQWEAVTDPKTAAFYKTVEQTDSIYLVRHYSISGKKQRYAEYLDEALTKPHGKMLTYYESGALKGEERWDHGEHVGTQKTYYENGSLQKESRTAALGAEEVFIHCFSKDGRELLSNGKGVIQVETPEPGFDLYEEVRDSVAVFAYKVSRVTGDTTSIALEKPAEYKGGIKAMNRHIEGRLTYPKEARRKRVSGSVFVSFVIDKKGNVTDVEVVKGVDPALDAVAFAAIASMKPWIPGEKLGQVTKCRFVLPIYFRLP</sequence>
<evidence type="ECO:0000313" key="13">
    <source>
        <dbReference type="Proteomes" id="UP000266183"/>
    </source>
</evidence>